<name>A0A5S4ZNT4_9FIRM</name>
<evidence type="ECO:0000313" key="2">
    <source>
        <dbReference type="Proteomes" id="UP000323166"/>
    </source>
</evidence>
<dbReference type="Gene3D" id="1.20.1260.10">
    <property type="match status" value="1"/>
</dbReference>
<dbReference type="Proteomes" id="UP000323166">
    <property type="component" value="Unassembled WGS sequence"/>
</dbReference>
<comment type="caution">
    <text evidence="1">The sequence shown here is derived from an EMBL/GenBank/DDBJ whole genome shotgun (WGS) entry which is preliminary data.</text>
</comment>
<dbReference type="EMBL" id="VNHM01000014">
    <property type="protein sequence ID" value="TYO94499.1"/>
    <property type="molecule type" value="Genomic_DNA"/>
</dbReference>
<evidence type="ECO:0000313" key="1">
    <source>
        <dbReference type="EMBL" id="TYO94499.1"/>
    </source>
</evidence>
<gene>
    <name evidence="1" type="ORF">LX24_02333</name>
</gene>
<organism evidence="1 2">
    <name type="scientific">Desulfallas thermosapovorans DSM 6562</name>
    <dbReference type="NCBI Taxonomy" id="1121431"/>
    <lineage>
        <taxon>Bacteria</taxon>
        <taxon>Bacillati</taxon>
        <taxon>Bacillota</taxon>
        <taxon>Clostridia</taxon>
        <taxon>Eubacteriales</taxon>
        <taxon>Desulfallaceae</taxon>
        <taxon>Desulfallas</taxon>
    </lineage>
</organism>
<dbReference type="InterPro" id="IPR012347">
    <property type="entry name" value="Ferritin-like"/>
</dbReference>
<dbReference type="AlphaFoldDB" id="A0A5S4ZNT4"/>
<accession>A0A5S4ZNT4</accession>
<reference evidence="1 2" key="1">
    <citation type="submission" date="2019-07" db="EMBL/GenBank/DDBJ databases">
        <title>Genomic Encyclopedia of Type Strains, Phase I: the one thousand microbial genomes (KMG-I) project.</title>
        <authorList>
            <person name="Kyrpides N."/>
        </authorList>
    </citation>
    <scope>NUCLEOTIDE SEQUENCE [LARGE SCALE GENOMIC DNA]</scope>
    <source>
        <strain evidence="1 2">DSM 6562</strain>
    </source>
</reference>
<protein>
    <submittedName>
        <fullName evidence="1">Coat F domain-containing protein</fullName>
    </submittedName>
</protein>
<keyword evidence="2" id="KW-1185">Reference proteome</keyword>
<proteinExistence type="predicted"/>
<sequence length="64" mass="7248">MKFTDMDMLQDYEKDTRMAALAYALVETEIIDPNLRKIMGKAAASAAQSQQKFLNLIIKKGDRP</sequence>
<dbReference type="RefSeq" id="WP_166512304.1">
    <property type="nucleotide sequence ID" value="NZ_VNHM01000014.1"/>
</dbReference>